<proteinExistence type="inferred from homology"/>
<evidence type="ECO:0000259" key="7">
    <source>
        <dbReference type="Pfam" id="PF25954"/>
    </source>
</evidence>
<dbReference type="SUPFAM" id="SSF111369">
    <property type="entry name" value="HlyD-like secretion proteins"/>
    <property type="match status" value="1"/>
</dbReference>
<dbReference type="GO" id="GO:0022857">
    <property type="term" value="F:transmembrane transporter activity"/>
    <property type="evidence" value="ECO:0007669"/>
    <property type="project" value="InterPro"/>
</dbReference>
<reference evidence="9 10" key="1">
    <citation type="submission" date="2016-10" db="EMBL/GenBank/DDBJ databases">
        <authorList>
            <person name="de Groot N.N."/>
        </authorList>
    </citation>
    <scope>NUCLEOTIDE SEQUENCE [LARGE SCALE GENOMIC DNA]</scope>
    <source>
        <strain evidence="9 10">Nl7</strain>
    </source>
</reference>
<feature type="region of interest" description="Disordered" evidence="5">
    <location>
        <begin position="435"/>
        <end position="459"/>
    </location>
</feature>
<evidence type="ECO:0000256" key="5">
    <source>
        <dbReference type="SAM" id="MobiDB-lite"/>
    </source>
</evidence>
<dbReference type="Pfam" id="PF25954">
    <property type="entry name" value="Beta-barrel_RND_2"/>
    <property type="match status" value="1"/>
</dbReference>
<dbReference type="GO" id="GO:0015679">
    <property type="term" value="P:plasma membrane copper ion transport"/>
    <property type="evidence" value="ECO:0007669"/>
    <property type="project" value="TreeGrafter"/>
</dbReference>
<dbReference type="Gene3D" id="2.40.50.320">
    <property type="entry name" value="Copper binding periplasmic protein CusF"/>
    <property type="match status" value="1"/>
</dbReference>
<dbReference type="Gene3D" id="2.40.50.100">
    <property type="match status" value="1"/>
</dbReference>
<dbReference type="InterPro" id="IPR042230">
    <property type="entry name" value="CusF_sf"/>
</dbReference>
<dbReference type="InterPro" id="IPR058649">
    <property type="entry name" value="CzcB_C"/>
</dbReference>
<dbReference type="GO" id="GO:0030288">
    <property type="term" value="C:outer membrane-bounded periplasmic space"/>
    <property type="evidence" value="ECO:0007669"/>
    <property type="project" value="TreeGrafter"/>
</dbReference>
<dbReference type="AlphaFoldDB" id="A0A1I0D2B3"/>
<evidence type="ECO:0000313" key="10">
    <source>
        <dbReference type="Proteomes" id="UP000183339"/>
    </source>
</evidence>
<evidence type="ECO:0000256" key="4">
    <source>
        <dbReference type="ARBA" id="ARBA00023065"/>
    </source>
</evidence>
<dbReference type="NCBIfam" id="TIGR01730">
    <property type="entry name" value="RND_mfp"/>
    <property type="match status" value="1"/>
</dbReference>
<keyword evidence="3" id="KW-0732">Signal</keyword>
<organism evidence="9 10">
    <name type="scientific">Nitrosospira multiformis</name>
    <dbReference type="NCBI Taxonomy" id="1231"/>
    <lineage>
        <taxon>Bacteria</taxon>
        <taxon>Pseudomonadati</taxon>
        <taxon>Pseudomonadota</taxon>
        <taxon>Betaproteobacteria</taxon>
        <taxon>Nitrosomonadales</taxon>
        <taxon>Nitrosomonadaceae</taxon>
        <taxon>Nitrosospira</taxon>
    </lineage>
</organism>
<evidence type="ECO:0000259" key="8">
    <source>
        <dbReference type="Pfam" id="PF25975"/>
    </source>
</evidence>
<dbReference type="InterPro" id="IPR058792">
    <property type="entry name" value="Beta-barrel_RND_2"/>
</dbReference>
<dbReference type="InterPro" id="IPR021647">
    <property type="entry name" value="CusF_Ec"/>
</dbReference>
<keyword evidence="2" id="KW-0813">Transport</keyword>
<dbReference type="Gene3D" id="2.40.420.20">
    <property type="match status" value="1"/>
</dbReference>
<evidence type="ECO:0000256" key="3">
    <source>
        <dbReference type="ARBA" id="ARBA00022729"/>
    </source>
</evidence>
<dbReference type="Pfam" id="PF11604">
    <property type="entry name" value="CusF_Ec"/>
    <property type="match status" value="1"/>
</dbReference>
<feature type="domain" description="CusB-like barrel-sandwich hybrid" evidence="6">
    <location>
        <begin position="131"/>
        <end position="260"/>
    </location>
</feature>
<accession>A0A1I0D2B3</accession>
<evidence type="ECO:0000256" key="1">
    <source>
        <dbReference type="ARBA" id="ARBA00009477"/>
    </source>
</evidence>
<evidence type="ECO:0000256" key="2">
    <source>
        <dbReference type="ARBA" id="ARBA00022448"/>
    </source>
</evidence>
<dbReference type="EMBL" id="FOHI01000004">
    <property type="protein sequence ID" value="SET26073.1"/>
    <property type="molecule type" value="Genomic_DNA"/>
</dbReference>
<dbReference type="PANTHER" id="PTHR30097:SF15">
    <property type="entry name" value="CATION EFFLUX SYSTEM PROTEIN CUSB"/>
    <property type="match status" value="1"/>
</dbReference>
<dbReference type="InterPro" id="IPR006143">
    <property type="entry name" value="RND_pump_MFP"/>
</dbReference>
<dbReference type="OrthoDB" id="9806939at2"/>
<dbReference type="FunFam" id="2.40.30.170:FF:000010">
    <property type="entry name" value="Efflux RND transporter periplasmic adaptor subunit"/>
    <property type="match status" value="1"/>
</dbReference>
<protein>
    <submittedName>
        <fullName evidence="9">Membrane fusion protein, Cu(I)/Ag(I) efflux system</fullName>
    </submittedName>
</protein>
<evidence type="ECO:0000259" key="6">
    <source>
        <dbReference type="Pfam" id="PF25919"/>
    </source>
</evidence>
<keyword evidence="4" id="KW-0406">Ion transport</keyword>
<dbReference type="InterPro" id="IPR058790">
    <property type="entry name" value="BSH_CusB"/>
</dbReference>
<sequence>MKLAVKLIAFVALAAALLVAGYWWGASRPLTSAAKASRVVSADGKPERKILYYRNPMGLPDTSPIPKKDPMGMDYIPVYEDEESASADAAVKISIDRIQKLGVRTEQVCMRELSRTVRAVATVQADERRLHIVAPRFEGWIERLHVNTTGQAVRKGDPLMDVYSPDLITAQHEYLIARRGTRDVEDGGLEVQAGMERLTESALQRLRNWDISGADLKTLQQEGKFTQSILFRSPVSGVVLEKRAIQGQRFMTGEMLYQIADLSRVWVLADVFEQDLATIQRGQTATIRVEAYPDKVFPGEVTFIYPTVTPETRTASVRIELPNPQGLLKPAMYGKVEFVSTQRKDRVLAVPESAILDAGTRQSVLVDLGEGRFEPRLVKLGKHANDYVEVLDGLKAGEMVVVKANFLIDAESNLKAALSSFARSSQDLVLGEEGERGRIASGSSGTVPLSPSPSSSSHRGEGIIEAIDVANTIVTLAHRPIASLGWPAMVMDFKVLDPALLRTLKPGQKVAFEITEASPGEYVIVRIQPQAEAVAAHGKKH</sequence>
<dbReference type="PANTHER" id="PTHR30097">
    <property type="entry name" value="CATION EFFLUX SYSTEM PROTEIN CUSB"/>
    <property type="match status" value="1"/>
</dbReference>
<dbReference type="Pfam" id="PF25975">
    <property type="entry name" value="CzcB_C"/>
    <property type="match status" value="1"/>
</dbReference>
<dbReference type="Gene3D" id="2.40.30.170">
    <property type="match status" value="1"/>
</dbReference>
<gene>
    <name evidence="9" type="ORF">SAMN05216412_104207</name>
</gene>
<comment type="similarity">
    <text evidence="1">Belongs to the membrane fusion protein (MFP) (TC 8.A.1) family.</text>
</comment>
<dbReference type="InterPro" id="IPR051909">
    <property type="entry name" value="MFP_Cation_Efflux"/>
</dbReference>
<dbReference type="Pfam" id="PF25919">
    <property type="entry name" value="BSH_CusB"/>
    <property type="match status" value="1"/>
</dbReference>
<dbReference type="GO" id="GO:0016020">
    <property type="term" value="C:membrane"/>
    <property type="evidence" value="ECO:0007669"/>
    <property type="project" value="InterPro"/>
</dbReference>
<dbReference type="FunFam" id="2.40.420.20:FF:000003">
    <property type="entry name" value="Cation efflux system protein cusB"/>
    <property type="match status" value="1"/>
</dbReference>
<dbReference type="Proteomes" id="UP000183339">
    <property type="component" value="Unassembled WGS sequence"/>
</dbReference>
<feature type="domain" description="CzcB-like C-terminal circularly permuted SH3-like" evidence="8">
    <location>
        <begin position="348"/>
        <end position="408"/>
    </location>
</feature>
<feature type="compositionally biased region" description="Low complexity" evidence="5">
    <location>
        <begin position="441"/>
        <end position="457"/>
    </location>
</feature>
<evidence type="ECO:0000313" key="9">
    <source>
        <dbReference type="EMBL" id="SET26073.1"/>
    </source>
</evidence>
<dbReference type="GO" id="GO:0046914">
    <property type="term" value="F:transition metal ion binding"/>
    <property type="evidence" value="ECO:0007669"/>
    <property type="project" value="TreeGrafter"/>
</dbReference>
<dbReference type="RefSeq" id="WP_074707092.1">
    <property type="nucleotide sequence ID" value="NZ_FOHI01000004.1"/>
</dbReference>
<feature type="domain" description="CusB-like beta-barrel" evidence="7">
    <location>
        <begin position="264"/>
        <end position="340"/>
    </location>
</feature>
<name>A0A1I0D2B3_9PROT</name>
<dbReference type="GO" id="GO:0060003">
    <property type="term" value="P:copper ion export"/>
    <property type="evidence" value="ECO:0007669"/>
    <property type="project" value="TreeGrafter"/>
</dbReference>